<feature type="domain" description="DDE-1" evidence="1">
    <location>
        <begin position="104"/>
        <end position="274"/>
    </location>
</feature>
<dbReference type="InterPro" id="IPR057560">
    <property type="entry name" value="Znf_SCAND3"/>
</dbReference>
<keyword evidence="3" id="KW-1185">Reference proteome</keyword>
<dbReference type="Pfam" id="PF23663">
    <property type="entry name" value="Znf_SCAND3"/>
    <property type="match status" value="1"/>
</dbReference>
<evidence type="ECO:0000259" key="2">
    <source>
        <dbReference type="Pfam" id="PF23663"/>
    </source>
</evidence>
<proteinExistence type="predicted"/>
<evidence type="ECO:0000259" key="1">
    <source>
        <dbReference type="Pfam" id="PF03184"/>
    </source>
</evidence>
<reference evidence="4" key="1">
    <citation type="submission" date="2022-11" db="UniProtKB">
        <authorList>
            <consortium name="WormBaseParasite"/>
        </authorList>
    </citation>
    <scope>IDENTIFICATION</scope>
</reference>
<dbReference type="WBParaSite" id="Minc3s09193g43003">
    <property type="protein sequence ID" value="Minc3s09193g43003"/>
    <property type="gene ID" value="Minc3s09193g43003"/>
</dbReference>
<dbReference type="AlphaFoldDB" id="A0A914NQT5"/>
<evidence type="ECO:0000313" key="3">
    <source>
        <dbReference type="Proteomes" id="UP000887563"/>
    </source>
</evidence>
<sequence length="342" mass="38826">MDNIILLCCSCNKPTSGGHYCKICKKPCHAIELCSVSCGEEGYGAKVICSDCFIDVEGVEDSNGEENEEISKKQYGKAKKRRVYTINEKIEILDFDLSTGHEKTHITVMLTARSDGLKLRPFVLLPRKRPMPEIEKLFKNKLILVWCGTSWMNNELTSKYLEEVFGNFLFGSRLLIWDSFRAHTSVDTKTTLKRLSIHTAVVPGGTTKYIQAPDISWNFPFKNSIKEQHTDWMIHGQKPTTSSGNLKAPAIETYLEWIYKAWDSLSKDLIVKSFVACGMTNDTDGKLDDQIHVFKPEGAIPNGLTLLQHRRNETALEELNFEVDVEEYDSDFSIELNIDLNI</sequence>
<dbReference type="Pfam" id="PF03184">
    <property type="entry name" value="DDE_1"/>
    <property type="match status" value="1"/>
</dbReference>
<evidence type="ECO:0000313" key="4">
    <source>
        <dbReference type="WBParaSite" id="Minc3s09193g43003"/>
    </source>
</evidence>
<dbReference type="GO" id="GO:0003676">
    <property type="term" value="F:nucleic acid binding"/>
    <property type="evidence" value="ECO:0007669"/>
    <property type="project" value="InterPro"/>
</dbReference>
<organism evidence="3 4">
    <name type="scientific">Meloidogyne incognita</name>
    <name type="common">Southern root-knot nematode worm</name>
    <name type="synonym">Oxyuris incognita</name>
    <dbReference type="NCBI Taxonomy" id="6306"/>
    <lineage>
        <taxon>Eukaryota</taxon>
        <taxon>Metazoa</taxon>
        <taxon>Ecdysozoa</taxon>
        <taxon>Nematoda</taxon>
        <taxon>Chromadorea</taxon>
        <taxon>Rhabditida</taxon>
        <taxon>Tylenchina</taxon>
        <taxon>Tylenchomorpha</taxon>
        <taxon>Tylenchoidea</taxon>
        <taxon>Meloidogynidae</taxon>
        <taxon>Meloidogyninae</taxon>
        <taxon>Meloidogyne</taxon>
        <taxon>Meloidogyne incognita group</taxon>
    </lineage>
</organism>
<accession>A0A914NQT5</accession>
<protein>
    <submittedName>
        <fullName evidence="4">DDE-1 domain-containing protein</fullName>
    </submittedName>
</protein>
<name>A0A914NQT5_MELIC</name>
<dbReference type="Proteomes" id="UP000887563">
    <property type="component" value="Unplaced"/>
</dbReference>
<feature type="domain" description="SCAN" evidence="2">
    <location>
        <begin position="16"/>
        <end position="52"/>
    </location>
</feature>
<dbReference type="InterPro" id="IPR004875">
    <property type="entry name" value="DDE_SF_endonuclease_dom"/>
</dbReference>